<keyword evidence="4" id="KW-1015">Disulfide bond</keyword>
<evidence type="ECO:0000256" key="3">
    <source>
        <dbReference type="ARBA" id="ARBA00022638"/>
    </source>
</evidence>
<dbReference type="GO" id="GO:0003796">
    <property type="term" value="F:lysozyme activity"/>
    <property type="evidence" value="ECO:0007669"/>
    <property type="project" value="UniProtKB-EC"/>
</dbReference>
<dbReference type="PANTHER" id="PTHR11407:SF63">
    <property type="entry name" value="LYSOZYME C"/>
    <property type="match status" value="1"/>
</dbReference>
<keyword evidence="7" id="KW-1185">Reference proteome</keyword>
<reference evidence="7" key="1">
    <citation type="submission" date="2020-03" db="EMBL/GenBank/DDBJ databases">
        <title>Evolution of repeat sequences and sex chromosomes of tilapia species revealed by chromosome-level genomes.</title>
        <authorList>
            <person name="Xu L."/>
            <person name="Tao W."/>
            <person name="Wang D."/>
            <person name="Zhou Q."/>
        </authorList>
    </citation>
    <scope>NUCLEOTIDE SEQUENCE [LARGE SCALE GENOMIC DNA]</scope>
    <source>
        <strain evidence="7">Israel</strain>
    </source>
</reference>
<evidence type="ECO:0000256" key="1">
    <source>
        <dbReference type="ARBA" id="ARBA00010859"/>
    </source>
</evidence>
<dbReference type="EC" id="3.2.1.17" evidence="2"/>
<dbReference type="Ensembl" id="ENSOABT00000071997.1">
    <property type="protein sequence ID" value="ENSOABP00000060580.1"/>
    <property type="gene ID" value="ENSOABG00000012702.2"/>
</dbReference>
<dbReference type="InterPro" id="IPR000974">
    <property type="entry name" value="Glyco_hydro_22_lys"/>
</dbReference>
<evidence type="ECO:0000256" key="4">
    <source>
        <dbReference type="ARBA" id="ARBA00023157"/>
    </source>
</evidence>
<dbReference type="PROSITE" id="PS51348">
    <property type="entry name" value="GLYCOSYL_HYDROL_F22_2"/>
    <property type="match status" value="1"/>
</dbReference>
<dbReference type="SMART" id="SM00263">
    <property type="entry name" value="LYZ1"/>
    <property type="match status" value="1"/>
</dbReference>
<dbReference type="SUPFAM" id="SSF53955">
    <property type="entry name" value="Lysozyme-like"/>
    <property type="match status" value="1"/>
</dbReference>
<dbReference type="PRINTS" id="PR00137">
    <property type="entry name" value="LYSOZYME"/>
</dbReference>
<dbReference type="CDD" id="cd16897">
    <property type="entry name" value="LYZ_C"/>
    <property type="match status" value="1"/>
</dbReference>
<evidence type="ECO:0000313" key="6">
    <source>
        <dbReference type="Ensembl" id="ENSOABP00000060580.1"/>
    </source>
</evidence>
<sequence>MESLISTVSDQPCPPALSAAGAAATPQQQHCTHQNSPLMLSFGVVLSEPGNQHNLQLSIFGYKKGSSSSCGHIRTRKNTIMRSLLVLLFLAVANAKIFERCEWARTLKANGMDGYYGISLADWVCLTRWESNYNTMAKNTNNDGSTDFGIFQINSYWWCNDYIINSHNGCNMDCSAFLSDNVSAAITCAKRVVRDPQGISAWYGWRSNCEGRDLSSYGWRSNCEGRDLSSYVSGCGV</sequence>
<protein>
    <recommendedName>
        <fullName evidence="2">lysozyme</fullName>
        <ecNumber evidence="2">3.2.1.17</ecNumber>
    </recommendedName>
</protein>
<dbReference type="InterPro" id="IPR023346">
    <property type="entry name" value="Lysozyme-like_dom_sf"/>
</dbReference>
<dbReference type="Pfam" id="PF00062">
    <property type="entry name" value="Lys"/>
    <property type="match status" value="1"/>
</dbReference>
<dbReference type="Proteomes" id="UP000472276">
    <property type="component" value="Unassembled WGS sequence"/>
</dbReference>
<evidence type="ECO:0000256" key="2">
    <source>
        <dbReference type="ARBA" id="ARBA00012732"/>
    </source>
</evidence>
<gene>
    <name evidence="6" type="primary">LOC116321843</name>
</gene>
<reference evidence="6" key="2">
    <citation type="submission" date="2025-08" db="UniProtKB">
        <authorList>
            <consortium name="Ensembl"/>
        </authorList>
    </citation>
    <scope>IDENTIFICATION</scope>
</reference>
<evidence type="ECO:0000256" key="5">
    <source>
        <dbReference type="RuleBase" id="RU004440"/>
    </source>
</evidence>
<dbReference type="FunFam" id="1.10.530.10:FF:000001">
    <property type="entry name" value="Lysozyme C"/>
    <property type="match status" value="1"/>
</dbReference>
<dbReference type="PANTHER" id="PTHR11407">
    <property type="entry name" value="LYSOZYME C"/>
    <property type="match status" value="1"/>
</dbReference>
<dbReference type="GO" id="GO:0042742">
    <property type="term" value="P:defense response to bacterium"/>
    <property type="evidence" value="ECO:0007669"/>
    <property type="project" value="UniProtKB-KW"/>
</dbReference>
<dbReference type="Gene3D" id="1.10.530.10">
    <property type="match status" value="1"/>
</dbReference>
<proteinExistence type="inferred from homology"/>
<name>A0AAZ1WYU6_OREAU</name>
<dbReference type="InterPro" id="IPR001916">
    <property type="entry name" value="Glyco_hydro_22"/>
</dbReference>
<dbReference type="AlphaFoldDB" id="A0AAZ1WYU6"/>
<organism evidence="6 7">
    <name type="scientific">Oreochromis aureus</name>
    <name type="common">Israeli tilapia</name>
    <name type="synonym">Chromis aureus</name>
    <dbReference type="NCBI Taxonomy" id="47969"/>
    <lineage>
        <taxon>Eukaryota</taxon>
        <taxon>Metazoa</taxon>
        <taxon>Chordata</taxon>
        <taxon>Craniata</taxon>
        <taxon>Vertebrata</taxon>
        <taxon>Euteleostomi</taxon>
        <taxon>Actinopterygii</taxon>
        <taxon>Neopterygii</taxon>
        <taxon>Teleostei</taxon>
        <taxon>Neoteleostei</taxon>
        <taxon>Acanthomorphata</taxon>
        <taxon>Ovalentaria</taxon>
        <taxon>Cichlomorphae</taxon>
        <taxon>Cichliformes</taxon>
        <taxon>Cichlidae</taxon>
        <taxon>African cichlids</taxon>
        <taxon>Pseudocrenilabrinae</taxon>
        <taxon>Oreochromini</taxon>
        <taxon>Oreochromis</taxon>
    </lineage>
</organism>
<evidence type="ECO:0000313" key="7">
    <source>
        <dbReference type="Proteomes" id="UP000472276"/>
    </source>
</evidence>
<dbReference type="GO" id="GO:0031640">
    <property type="term" value="P:killing of cells of another organism"/>
    <property type="evidence" value="ECO:0007669"/>
    <property type="project" value="UniProtKB-KW"/>
</dbReference>
<keyword evidence="3" id="KW-0929">Antimicrobial</keyword>
<reference evidence="6" key="3">
    <citation type="submission" date="2025-09" db="UniProtKB">
        <authorList>
            <consortium name="Ensembl"/>
        </authorList>
    </citation>
    <scope>IDENTIFICATION</scope>
</reference>
<accession>A0AAZ1WYU6</accession>
<comment type="similarity">
    <text evidence="1 5">Belongs to the glycosyl hydrolase 22 family.</text>
</comment>
<dbReference type="PRINTS" id="PR00135">
    <property type="entry name" value="LYZLACT"/>
</dbReference>
<keyword evidence="3" id="KW-0081">Bacteriolytic enzyme</keyword>